<organism evidence="3">
    <name type="scientific">Escherichia coli</name>
    <dbReference type="NCBI Taxonomy" id="562"/>
    <lineage>
        <taxon>Bacteria</taxon>
        <taxon>Pseudomonadati</taxon>
        <taxon>Pseudomonadota</taxon>
        <taxon>Gammaproteobacteria</taxon>
        <taxon>Enterobacterales</taxon>
        <taxon>Enterobacteriaceae</taxon>
        <taxon>Escherichia</taxon>
    </lineage>
</organism>
<evidence type="ECO:0000313" key="3">
    <source>
        <dbReference type="EMBL" id="BAQ01528.1"/>
    </source>
</evidence>
<dbReference type="CDD" id="cd03808">
    <property type="entry name" value="GT4_CapM-like"/>
    <property type="match status" value="1"/>
</dbReference>
<evidence type="ECO:0000313" key="5">
    <source>
        <dbReference type="Proteomes" id="UP000441160"/>
    </source>
</evidence>
<dbReference type="InterPro" id="IPR028098">
    <property type="entry name" value="Glyco_trans_4-like_N"/>
</dbReference>
<feature type="domain" description="Glycosyltransferase subfamily 4-like N-terminal" evidence="2">
    <location>
        <begin position="14"/>
        <end position="178"/>
    </location>
</feature>
<dbReference type="GO" id="GO:0016757">
    <property type="term" value="F:glycosyltransferase activity"/>
    <property type="evidence" value="ECO:0007669"/>
    <property type="project" value="InterPro"/>
</dbReference>
<accession>A0A0A8J6C5</accession>
<dbReference type="PANTHER" id="PTHR45947:SF3">
    <property type="entry name" value="SULFOQUINOVOSYL TRANSFERASE SQD2"/>
    <property type="match status" value="1"/>
</dbReference>
<gene>
    <name evidence="4" type="ORF">GP944_25310</name>
</gene>
<dbReference type="Gene3D" id="3.40.50.2000">
    <property type="entry name" value="Glycogen Phosphorylase B"/>
    <property type="match status" value="2"/>
</dbReference>
<dbReference type="Proteomes" id="UP000441160">
    <property type="component" value="Unassembled WGS sequence"/>
</dbReference>
<dbReference type="PANTHER" id="PTHR45947">
    <property type="entry name" value="SULFOQUINOVOSYL TRANSFERASE SQD2"/>
    <property type="match status" value="1"/>
</dbReference>
<evidence type="ECO:0000313" key="4">
    <source>
        <dbReference type="EMBL" id="MWU33953.1"/>
    </source>
</evidence>
<dbReference type="Pfam" id="PF00534">
    <property type="entry name" value="Glycos_transf_1"/>
    <property type="match status" value="1"/>
</dbReference>
<dbReference type="Pfam" id="PF13439">
    <property type="entry name" value="Glyco_transf_4"/>
    <property type="match status" value="1"/>
</dbReference>
<dbReference type="InterPro" id="IPR050194">
    <property type="entry name" value="Glycosyltransferase_grp1"/>
</dbReference>
<keyword evidence="3" id="KW-0808">Transferase</keyword>
<protein>
    <submittedName>
        <fullName evidence="3 4">Glycosyltransferase</fullName>
    </submittedName>
</protein>
<reference evidence="3" key="1">
    <citation type="journal article" date="2014" name="DNA Res.">
        <title>A complete view of the genetic diversity of the Escherichia coli O-antigen biosynthesis gene cluster.</title>
        <authorList>
            <person name="Iguchi A."/>
            <person name="Iyoda S."/>
            <person name="Kikuchi T."/>
            <person name="Ogura Y."/>
            <person name="Katsura K."/>
            <person name="Ohnishi M."/>
            <person name="Hayashi T."/>
            <person name="Thomson N.R."/>
        </authorList>
    </citation>
    <scope>NUCLEOTIDE SEQUENCE</scope>
    <source>
        <strain evidence="3">H711c</strain>
    </source>
</reference>
<dbReference type="AlphaFoldDB" id="A0A0A8J6C5"/>
<dbReference type="RefSeq" id="WP_062874243.1">
    <property type="nucleotide sequence ID" value="NZ_BGCM01000050.1"/>
</dbReference>
<evidence type="ECO:0000259" key="2">
    <source>
        <dbReference type="Pfam" id="PF13439"/>
    </source>
</evidence>
<proteinExistence type="predicted"/>
<dbReference type="EMBL" id="AB812049">
    <property type="protein sequence ID" value="BAQ01528.1"/>
    <property type="molecule type" value="Genomic_DNA"/>
</dbReference>
<reference evidence="4 5" key="2">
    <citation type="submission" date="2019-12" db="EMBL/GenBank/DDBJ databases">
        <title>Enteriobacteria Tanzani isolates_8377-8380.</title>
        <authorList>
            <person name="Subbiah M."/>
            <person name="Call D."/>
        </authorList>
    </citation>
    <scope>NUCLEOTIDE SEQUENCE [LARGE SCALE GENOMIC DNA]</scope>
    <source>
        <strain evidence="4 5">8378wB3</strain>
    </source>
</reference>
<evidence type="ECO:0000259" key="1">
    <source>
        <dbReference type="Pfam" id="PF00534"/>
    </source>
</evidence>
<sequence length="363" mass="41326">MKKILHIQLMPILSGAQKVCLDEIENLGKNYEQWLLCSGVGPFTKKASEFGVKHIVVDNLKREISIRDDLLALFKIYQNIKNKKFDIVHTHSSKTGFLGRVAARCAGVKTIVHTVHGFAFPSTENILLKIIYYVMEVIAALCTDALIVMNKSDYELAKKYLPISNNKIYLLNNGVKLEKFKCKGDNYTNNDTIKIVMVGRLCEQKNPLLLLNAFCSLQDNYQLYYIGDGPLRTEIEKEILNKKLNERVKILGWVDNVPEVLPSFDIFVLPSRWEGMPLAMLEAMASGLPVISSDIPSNRFLIENTNGELFKSEDAISLKEKIEYLGRDPKKRALISQDAYKKIKANFSLDARICSLRRIYEEQ</sequence>
<feature type="domain" description="Glycosyl transferase family 1" evidence="1">
    <location>
        <begin position="188"/>
        <end position="341"/>
    </location>
</feature>
<dbReference type="SUPFAM" id="SSF53756">
    <property type="entry name" value="UDP-Glycosyltransferase/glycogen phosphorylase"/>
    <property type="match status" value="1"/>
</dbReference>
<name>A0A0A8J6C5_ECOLX</name>
<dbReference type="InterPro" id="IPR001296">
    <property type="entry name" value="Glyco_trans_1"/>
</dbReference>
<dbReference type="EMBL" id="WTRX01000125">
    <property type="protein sequence ID" value="MWU33953.1"/>
    <property type="molecule type" value="Genomic_DNA"/>
</dbReference>